<keyword evidence="1" id="KW-0472">Membrane</keyword>
<comment type="caution">
    <text evidence="2">The sequence shown here is derived from an EMBL/GenBank/DDBJ whole genome shotgun (WGS) entry which is preliminary data.</text>
</comment>
<keyword evidence="1" id="KW-0812">Transmembrane</keyword>
<feature type="transmembrane region" description="Helical" evidence="1">
    <location>
        <begin position="12"/>
        <end position="37"/>
    </location>
</feature>
<proteinExistence type="predicted"/>
<gene>
    <name evidence="2" type="ORF">FN960_15015</name>
</gene>
<keyword evidence="1" id="KW-1133">Transmembrane helix</keyword>
<dbReference type="InterPro" id="IPR018672">
    <property type="entry name" value="DUF2140"/>
</dbReference>
<dbReference type="Pfam" id="PF09911">
    <property type="entry name" value="DUF2140"/>
    <property type="match status" value="1"/>
</dbReference>
<evidence type="ECO:0000256" key="1">
    <source>
        <dbReference type="SAM" id="Phobius"/>
    </source>
</evidence>
<name>A0A553ZWI8_9BACI</name>
<dbReference type="OrthoDB" id="2412610at2"/>
<reference evidence="2 3" key="1">
    <citation type="submission" date="2019-07" db="EMBL/GenBank/DDBJ databases">
        <authorList>
            <person name="Park Y.J."/>
            <person name="Jeong S.E."/>
            <person name="Jung H.S."/>
        </authorList>
    </citation>
    <scope>NUCLEOTIDE SEQUENCE [LARGE SCALE GENOMIC DNA]</scope>
    <source>
        <strain evidence="3">P16(2019)</strain>
    </source>
</reference>
<evidence type="ECO:0000313" key="3">
    <source>
        <dbReference type="Proteomes" id="UP000318521"/>
    </source>
</evidence>
<dbReference type="AlphaFoldDB" id="A0A553ZWI8"/>
<organism evidence="2 3">
    <name type="scientific">Alkalicoccobacillus porphyridii</name>
    <dbReference type="NCBI Taxonomy" id="2597270"/>
    <lineage>
        <taxon>Bacteria</taxon>
        <taxon>Bacillati</taxon>
        <taxon>Bacillota</taxon>
        <taxon>Bacilli</taxon>
        <taxon>Bacillales</taxon>
        <taxon>Bacillaceae</taxon>
        <taxon>Alkalicoccobacillus</taxon>
    </lineage>
</organism>
<accession>A0A553ZWI8</accession>
<dbReference type="EMBL" id="VLXZ01000009">
    <property type="protein sequence ID" value="TSB45793.1"/>
    <property type="molecule type" value="Genomic_DNA"/>
</dbReference>
<sequence length="198" mass="22492">MMCMNEKRNYWKVAFISLVAVCVCLIIAFILMVRVYLPEAEPSHYTPQPAGGEQALLHINSSREQLNQLIAEASLDVEEETPYTVEVLANGIEFRSTFPILGQSVPITVQFIPEVAENGDLLLEAESFSFGLFNIPSEQAMQLMSNVADLPDWIIIHPSESLIEVNISEARFNDRYSFRIQQFDLENDQIDIEMFVND</sequence>
<dbReference type="Proteomes" id="UP000318521">
    <property type="component" value="Unassembled WGS sequence"/>
</dbReference>
<protein>
    <submittedName>
        <fullName evidence="2">DUF2140 family protein</fullName>
    </submittedName>
</protein>
<keyword evidence="3" id="KW-1185">Reference proteome</keyword>
<evidence type="ECO:0000313" key="2">
    <source>
        <dbReference type="EMBL" id="TSB45793.1"/>
    </source>
</evidence>